<evidence type="ECO:0000256" key="3">
    <source>
        <dbReference type="ARBA" id="ARBA00022729"/>
    </source>
</evidence>
<evidence type="ECO:0000313" key="8">
    <source>
        <dbReference type="EMBL" id="SEF88149.1"/>
    </source>
</evidence>
<evidence type="ECO:0000256" key="5">
    <source>
        <dbReference type="ARBA" id="ARBA00023277"/>
    </source>
</evidence>
<evidence type="ECO:0000256" key="2">
    <source>
        <dbReference type="ARBA" id="ARBA00022525"/>
    </source>
</evidence>
<keyword evidence="2" id="KW-0964">Secreted</keyword>
<evidence type="ECO:0000256" key="4">
    <source>
        <dbReference type="ARBA" id="ARBA00022801"/>
    </source>
</evidence>
<keyword evidence="9" id="KW-1185">Reference proteome</keyword>
<name>A0A1H5VLJ3_9ACTN</name>
<evidence type="ECO:0000313" key="9">
    <source>
        <dbReference type="Proteomes" id="UP000236754"/>
    </source>
</evidence>
<evidence type="ECO:0000256" key="1">
    <source>
        <dbReference type="ARBA" id="ARBA00004613"/>
    </source>
</evidence>
<reference evidence="8 9" key="1">
    <citation type="submission" date="2016-10" db="EMBL/GenBank/DDBJ databases">
        <authorList>
            <person name="de Groot N.N."/>
        </authorList>
    </citation>
    <scope>NUCLEOTIDE SEQUENCE [LARGE SCALE GENOMIC DNA]</scope>
    <source>
        <strain evidence="8 9">CGMCC 4.2023</strain>
    </source>
</reference>
<dbReference type="PANTHER" id="PTHR42061:SF6">
    <property type="entry name" value="ENDO-CHITOSANASE"/>
    <property type="match status" value="1"/>
</dbReference>
<dbReference type="Proteomes" id="UP000236754">
    <property type="component" value="Unassembled WGS sequence"/>
</dbReference>
<keyword evidence="4 8" id="KW-0378">Hydrolase</keyword>
<dbReference type="AlphaFoldDB" id="A0A1H5VLJ3"/>
<evidence type="ECO:0000256" key="6">
    <source>
        <dbReference type="ARBA" id="ARBA00023295"/>
    </source>
</evidence>
<sequence>MIPLPSSRFSYEDAGISPGSVAAVVYNGKVVYAVFADEGPGNIIGEGSYALATALGIDPDPDTGGTDGPVTFIVFPGQVPDPVENNTAIDSVGSAAATAWVGDSASAHRS</sequence>
<dbReference type="GO" id="GO:0016977">
    <property type="term" value="F:chitosanase activity"/>
    <property type="evidence" value="ECO:0007669"/>
    <property type="project" value="InterPro"/>
</dbReference>
<keyword evidence="6" id="KW-0326">Glycosidase</keyword>
<keyword evidence="7" id="KW-0624">Polysaccharide degradation</keyword>
<keyword evidence="5" id="KW-0119">Carbohydrate metabolism</keyword>
<accession>A0A1H5VLJ3</accession>
<evidence type="ECO:0000256" key="7">
    <source>
        <dbReference type="ARBA" id="ARBA00023326"/>
    </source>
</evidence>
<dbReference type="PANTHER" id="PTHR42061">
    <property type="entry name" value="ENDO-CHITOSANASE"/>
    <property type="match status" value="1"/>
</dbReference>
<protein>
    <submittedName>
        <fullName evidence="8">Chitosanase of glycosyl hydrolase group 75</fullName>
    </submittedName>
</protein>
<gene>
    <name evidence="8" type="ORF">SAMN05216223_102348</name>
</gene>
<dbReference type="Pfam" id="PF07335">
    <property type="entry name" value="Glyco_hydro_75"/>
    <property type="match status" value="1"/>
</dbReference>
<keyword evidence="3" id="KW-0732">Signal</keyword>
<dbReference type="GO" id="GO:0000272">
    <property type="term" value="P:polysaccharide catabolic process"/>
    <property type="evidence" value="ECO:0007669"/>
    <property type="project" value="UniProtKB-KW"/>
</dbReference>
<dbReference type="EMBL" id="FNVU01000002">
    <property type="protein sequence ID" value="SEF88149.1"/>
    <property type="molecule type" value="Genomic_DNA"/>
</dbReference>
<organism evidence="8 9">
    <name type="scientific">Actinacidiphila yanglinensis</name>
    <dbReference type="NCBI Taxonomy" id="310779"/>
    <lineage>
        <taxon>Bacteria</taxon>
        <taxon>Bacillati</taxon>
        <taxon>Actinomycetota</taxon>
        <taxon>Actinomycetes</taxon>
        <taxon>Kitasatosporales</taxon>
        <taxon>Streptomycetaceae</taxon>
        <taxon>Actinacidiphila</taxon>
    </lineage>
</organism>
<dbReference type="InterPro" id="IPR009939">
    <property type="entry name" value="Chitosanase_fungal"/>
</dbReference>
<proteinExistence type="predicted"/>
<dbReference type="GO" id="GO:0005576">
    <property type="term" value="C:extracellular region"/>
    <property type="evidence" value="ECO:0007669"/>
    <property type="project" value="UniProtKB-SubCell"/>
</dbReference>
<comment type="subcellular location">
    <subcellularLocation>
        <location evidence="1">Secreted</location>
    </subcellularLocation>
</comment>